<evidence type="ECO:0000259" key="12">
    <source>
        <dbReference type="PROSITE" id="PS50950"/>
    </source>
</evidence>
<evidence type="ECO:0000256" key="7">
    <source>
        <dbReference type="ARBA" id="ARBA00023242"/>
    </source>
</evidence>
<dbReference type="GO" id="GO:0005634">
    <property type="term" value="C:nucleus"/>
    <property type="evidence" value="ECO:0007669"/>
    <property type="project" value="UniProtKB-SubCell"/>
</dbReference>
<reference evidence="13 14" key="1">
    <citation type="submission" date="2023-03" db="EMBL/GenBank/DDBJ databases">
        <title>Genome insight into feeding habits of ladybird beetles.</title>
        <authorList>
            <person name="Li H.-S."/>
            <person name="Huang Y.-H."/>
            <person name="Pang H."/>
        </authorList>
    </citation>
    <scope>NUCLEOTIDE SEQUENCE [LARGE SCALE GENOMIC DNA]</scope>
    <source>
        <strain evidence="13">SYSU_2023b</strain>
        <tissue evidence="13">Whole body</tissue>
    </source>
</reference>
<dbReference type="InterPro" id="IPR006612">
    <property type="entry name" value="THAP_Znf"/>
</dbReference>
<feature type="region of interest" description="Disordered" evidence="10">
    <location>
        <begin position="551"/>
        <end position="590"/>
    </location>
</feature>
<evidence type="ECO:0000256" key="8">
    <source>
        <dbReference type="PROSITE-ProRule" id="PRU00042"/>
    </source>
</evidence>
<dbReference type="SUPFAM" id="SSF57667">
    <property type="entry name" value="beta-beta-alpha zinc fingers"/>
    <property type="match status" value="1"/>
</dbReference>
<feature type="region of interest" description="Disordered" evidence="10">
    <location>
        <begin position="109"/>
        <end position="157"/>
    </location>
</feature>
<evidence type="ECO:0000256" key="1">
    <source>
        <dbReference type="ARBA" id="ARBA00004123"/>
    </source>
</evidence>
<gene>
    <name evidence="13" type="ORF">WA026_011137</name>
</gene>
<dbReference type="PANTHER" id="PTHR24376:SF216">
    <property type="entry name" value="ZINC FINGER PROTEIN 420-LIKE"/>
    <property type="match status" value="1"/>
</dbReference>
<dbReference type="PANTHER" id="PTHR24376">
    <property type="entry name" value="ZINC FINGER PROTEIN"/>
    <property type="match status" value="1"/>
</dbReference>
<comment type="caution">
    <text evidence="13">The sequence shown here is derived from an EMBL/GenBank/DDBJ whole genome shotgun (WGS) entry which is preliminary data.</text>
</comment>
<name>A0AAW1U609_9CUCU</name>
<dbReference type="AlphaFoldDB" id="A0AAW1U609"/>
<keyword evidence="4 8" id="KW-0863">Zinc-finger</keyword>
<keyword evidence="3" id="KW-0677">Repeat</keyword>
<dbReference type="Proteomes" id="UP001431783">
    <property type="component" value="Unassembled WGS sequence"/>
</dbReference>
<dbReference type="GO" id="GO:0001228">
    <property type="term" value="F:DNA-binding transcription activator activity, RNA polymerase II-specific"/>
    <property type="evidence" value="ECO:0007669"/>
    <property type="project" value="TreeGrafter"/>
</dbReference>
<feature type="domain" description="C2H2-type" evidence="11">
    <location>
        <begin position="820"/>
        <end position="844"/>
    </location>
</feature>
<feature type="domain" description="THAP-type" evidence="12">
    <location>
        <begin position="1"/>
        <end position="95"/>
    </location>
</feature>
<evidence type="ECO:0000256" key="5">
    <source>
        <dbReference type="ARBA" id="ARBA00022833"/>
    </source>
</evidence>
<feature type="region of interest" description="Disordered" evidence="10">
    <location>
        <begin position="652"/>
        <end position="671"/>
    </location>
</feature>
<accession>A0AAW1U609</accession>
<evidence type="ECO:0000259" key="11">
    <source>
        <dbReference type="PROSITE" id="PS50157"/>
    </source>
</evidence>
<feature type="region of interest" description="Disordered" evidence="10">
    <location>
        <begin position="391"/>
        <end position="410"/>
    </location>
</feature>
<feature type="compositionally biased region" description="Basic and acidic residues" evidence="10">
    <location>
        <begin position="652"/>
        <end position="669"/>
    </location>
</feature>
<keyword evidence="6 9" id="KW-0238">DNA-binding</keyword>
<dbReference type="EMBL" id="JARQZJ010000035">
    <property type="protein sequence ID" value="KAK9876021.1"/>
    <property type="molecule type" value="Genomic_DNA"/>
</dbReference>
<dbReference type="SMART" id="SM00980">
    <property type="entry name" value="THAP"/>
    <property type="match status" value="1"/>
</dbReference>
<evidence type="ECO:0000256" key="3">
    <source>
        <dbReference type="ARBA" id="ARBA00022737"/>
    </source>
</evidence>
<dbReference type="PROSITE" id="PS50157">
    <property type="entry name" value="ZINC_FINGER_C2H2_2"/>
    <property type="match status" value="3"/>
</dbReference>
<evidence type="ECO:0000256" key="2">
    <source>
        <dbReference type="ARBA" id="ARBA00022723"/>
    </source>
</evidence>
<feature type="compositionally biased region" description="Polar residues" evidence="10">
    <location>
        <begin position="146"/>
        <end position="157"/>
    </location>
</feature>
<organism evidence="13 14">
    <name type="scientific">Henosepilachna vigintioctopunctata</name>
    <dbReference type="NCBI Taxonomy" id="420089"/>
    <lineage>
        <taxon>Eukaryota</taxon>
        <taxon>Metazoa</taxon>
        <taxon>Ecdysozoa</taxon>
        <taxon>Arthropoda</taxon>
        <taxon>Hexapoda</taxon>
        <taxon>Insecta</taxon>
        <taxon>Pterygota</taxon>
        <taxon>Neoptera</taxon>
        <taxon>Endopterygota</taxon>
        <taxon>Coleoptera</taxon>
        <taxon>Polyphaga</taxon>
        <taxon>Cucujiformia</taxon>
        <taxon>Coccinelloidea</taxon>
        <taxon>Coccinellidae</taxon>
        <taxon>Epilachninae</taxon>
        <taxon>Epilachnini</taxon>
        <taxon>Henosepilachna</taxon>
    </lineage>
</organism>
<dbReference type="Gene3D" id="3.30.160.60">
    <property type="entry name" value="Classic Zinc Finger"/>
    <property type="match status" value="1"/>
</dbReference>
<dbReference type="InterPro" id="IPR036236">
    <property type="entry name" value="Znf_C2H2_sf"/>
</dbReference>
<evidence type="ECO:0000313" key="13">
    <source>
        <dbReference type="EMBL" id="KAK9876021.1"/>
    </source>
</evidence>
<dbReference type="PROSITE" id="PS00028">
    <property type="entry name" value="ZINC_FINGER_C2H2_1"/>
    <property type="match status" value="2"/>
</dbReference>
<protein>
    <submittedName>
        <fullName evidence="13">Uncharacterized protein</fullName>
    </submittedName>
</protein>
<dbReference type="InterPro" id="IPR013087">
    <property type="entry name" value="Znf_C2H2_type"/>
</dbReference>
<feature type="compositionally biased region" description="Basic and acidic residues" evidence="10">
    <location>
        <begin position="123"/>
        <end position="132"/>
    </location>
</feature>
<feature type="domain" description="C2H2-type" evidence="11">
    <location>
        <begin position="852"/>
        <end position="875"/>
    </location>
</feature>
<dbReference type="SMART" id="SM00355">
    <property type="entry name" value="ZnF_C2H2"/>
    <property type="match status" value="4"/>
</dbReference>
<dbReference type="SUPFAM" id="SSF57716">
    <property type="entry name" value="Glucocorticoid receptor-like (DNA-binding domain)"/>
    <property type="match status" value="1"/>
</dbReference>
<evidence type="ECO:0000256" key="10">
    <source>
        <dbReference type="SAM" id="MobiDB-lite"/>
    </source>
</evidence>
<evidence type="ECO:0000313" key="14">
    <source>
        <dbReference type="Proteomes" id="UP001431783"/>
    </source>
</evidence>
<evidence type="ECO:0000256" key="6">
    <source>
        <dbReference type="ARBA" id="ARBA00023125"/>
    </source>
</evidence>
<dbReference type="Pfam" id="PF00096">
    <property type="entry name" value="zf-C2H2"/>
    <property type="match status" value="1"/>
</dbReference>
<evidence type="ECO:0000256" key="4">
    <source>
        <dbReference type="ARBA" id="ARBA00022771"/>
    </source>
</evidence>
<feature type="compositionally biased region" description="Polar residues" evidence="10">
    <location>
        <begin position="396"/>
        <end position="410"/>
    </location>
</feature>
<keyword evidence="2" id="KW-0479">Metal-binding</keyword>
<dbReference type="Pfam" id="PF05485">
    <property type="entry name" value="THAP"/>
    <property type="match status" value="1"/>
</dbReference>
<evidence type="ECO:0000256" key="9">
    <source>
        <dbReference type="PROSITE-ProRule" id="PRU00309"/>
    </source>
</evidence>
<feature type="compositionally biased region" description="Polar residues" evidence="10">
    <location>
        <begin position="551"/>
        <end position="588"/>
    </location>
</feature>
<dbReference type="GO" id="GO:0008270">
    <property type="term" value="F:zinc ion binding"/>
    <property type="evidence" value="ECO:0007669"/>
    <property type="project" value="UniProtKB-KW"/>
</dbReference>
<comment type="subcellular location">
    <subcellularLocation>
        <location evidence="1">Nucleus</location>
    </subcellularLocation>
</comment>
<dbReference type="GO" id="GO:0000978">
    <property type="term" value="F:RNA polymerase II cis-regulatory region sequence-specific DNA binding"/>
    <property type="evidence" value="ECO:0007669"/>
    <property type="project" value="TreeGrafter"/>
</dbReference>
<feature type="domain" description="C2H2-type" evidence="11">
    <location>
        <begin position="790"/>
        <end position="817"/>
    </location>
</feature>
<keyword evidence="14" id="KW-1185">Reference proteome</keyword>
<proteinExistence type="predicted"/>
<keyword evidence="7" id="KW-0539">Nucleus</keyword>
<sequence>MSITCSIPGCNRRYNLSDDTKLYRVPAVAIGCSESSGLIYNVTNERRKKWFEVLETCGLNEENSSSYRVCSNHFKDGKPSPLFDSNSTDWAPSLNLPFLENVTEGEILELQGSKEKSKRGRQNKRDTKRGNSSERSCPVRSKSVERSNSQRNRNSFARSKSVCRSKFFENENSLEKKSSDQPFVFVDIKKIKEGAPITFRDLTPSSQSHKENIIKMEEVDVSSRSLGTQTNADFLTPSNCEMNKLENQHDTQFQTSAVQTNPVSMLELFVSDNSSFQASLGEMIEFECALHFQKEGEEVNNTEEEEANTVVVHPTRLLSSNWKLLEAVAISLDLYRLQDKNKSGYSRILDGKTETIEKISNNFDGNESWRNQLKEIDNNNEYALRDIVINDDENGNRTGTESPVGSLNKNAATSPVLPRITSVISIGELLKDTTPKSTVKKSASRKKLASAVVPSPKSTPTITRITPRNSSVVRKKPIANLASLISSSRSKKKIPYIKNMRRTRLENNTVIQRILGTYKVPRVVLHKLPDTVFEKSGRVPFSSSLLYTYTHRNSSPTKSRSKNKAVSNKSTQRLWVSGSSNDANSSTKIARANEVKNSSLPFKSVKNIPLKLSQSSGVAGYLLVPDVGAMGGKAPLMYVPKPNEENIDRKLGSLNHKNSDDPTPTEHDINLSNISDSATNTMAEMIPSNVAQLGSPRDGVSRRKKMYNSGISVESDPKDDVDEDILTKSDILEEISNGGKALLRCPYCLKNCKDGLDFINHHKTTGCKGKKNLSPIRTNNKKKICTEGFHDCNVCGKVFVKPSQLEVHLQKHVEYEVWDEKCAECPKRFATTEELQDHFLDRHSWKIKIAKFECEECEKRFTTRKRLECHIEKKHPLSTKKKGNINIRCKFCRKIFDIEHYRQVHWRKCQEMKRKREIKDCSSEITDKSLDEMPIVIDKVKITKAHRDMKVKVTTRTSDKDKLIRSRRQVENNEIIEVPRKPTAIRTIKNDHLNDDLEAQLSRMFEEDISQDSSSSEYEHEELLEEGFEDELSTLKKNLELNGNKGMKRLMKLKETISNDEYF</sequence>
<dbReference type="PROSITE" id="PS50950">
    <property type="entry name" value="ZF_THAP"/>
    <property type="match status" value="1"/>
</dbReference>
<keyword evidence="5" id="KW-0862">Zinc</keyword>